<dbReference type="EMBL" id="QZFU01000006">
    <property type="protein sequence ID" value="RJO79896.1"/>
    <property type="molecule type" value="Genomic_DNA"/>
</dbReference>
<feature type="compositionally biased region" description="Basic and acidic residues" evidence="1">
    <location>
        <begin position="10"/>
        <end position="22"/>
    </location>
</feature>
<dbReference type="Proteomes" id="UP000266677">
    <property type="component" value="Unassembled WGS sequence"/>
</dbReference>
<dbReference type="AlphaFoldDB" id="A0A3A4KU23"/>
<dbReference type="InterPro" id="IPR042104">
    <property type="entry name" value="PKS_dehydratase_sf"/>
</dbReference>
<evidence type="ECO:0000313" key="3">
    <source>
        <dbReference type="Proteomes" id="UP000266677"/>
    </source>
</evidence>
<evidence type="ECO:0000256" key="1">
    <source>
        <dbReference type="SAM" id="MobiDB-lite"/>
    </source>
</evidence>
<reference evidence="2 3" key="1">
    <citation type="submission" date="2018-09" db="EMBL/GenBank/DDBJ databases">
        <title>YIM PH21274 draft genome.</title>
        <authorList>
            <person name="Miao C."/>
        </authorList>
    </citation>
    <scope>NUCLEOTIDE SEQUENCE [LARGE SCALE GENOMIC DNA]</scope>
    <source>
        <strain evidence="2 3">YIM PH 21724</strain>
    </source>
</reference>
<evidence type="ECO:0000313" key="2">
    <source>
        <dbReference type="EMBL" id="RJO79896.1"/>
    </source>
</evidence>
<keyword evidence="3" id="KW-1185">Reference proteome</keyword>
<feature type="region of interest" description="Disordered" evidence="1">
    <location>
        <begin position="1"/>
        <end position="23"/>
    </location>
</feature>
<sequence>MVDSTQREGIPLRDDRPSDLRAQEGGTTMSFKTFNAIGVGMTAPVAASRGILALQGIGLSFGSAFDTMHHLADSRDVFAQSPIESVIQDMSHAGWHPAFAEAAVGAIAIDNANKQAYLPFGVDKQAARLRAAHPASVNRSRHRCRPR</sequence>
<comment type="caution">
    <text evidence="2">The sequence shown here is derived from an EMBL/GenBank/DDBJ whole genome shotgun (WGS) entry which is preliminary data.</text>
</comment>
<proteinExistence type="predicted"/>
<accession>A0A3A4KU23</accession>
<protein>
    <submittedName>
        <fullName evidence="2">Uncharacterized protein</fullName>
    </submittedName>
</protein>
<dbReference type="Gene3D" id="3.10.129.110">
    <property type="entry name" value="Polyketide synthase dehydratase"/>
    <property type="match status" value="1"/>
</dbReference>
<gene>
    <name evidence="2" type="ORF">D5S18_01095</name>
</gene>
<name>A0A3A4KU23_9NOCA</name>
<organism evidence="2 3">
    <name type="scientific">Nocardia panacis</name>
    <dbReference type="NCBI Taxonomy" id="2340916"/>
    <lineage>
        <taxon>Bacteria</taxon>
        <taxon>Bacillati</taxon>
        <taxon>Actinomycetota</taxon>
        <taxon>Actinomycetes</taxon>
        <taxon>Mycobacteriales</taxon>
        <taxon>Nocardiaceae</taxon>
        <taxon>Nocardia</taxon>
    </lineage>
</organism>